<proteinExistence type="predicted"/>
<dbReference type="InterPro" id="IPR009057">
    <property type="entry name" value="Homeodomain-like_sf"/>
</dbReference>
<accession>A0A5Q0QCQ5</accession>
<protein>
    <submittedName>
        <fullName evidence="5">Helix-turn-helix domain-containing protein</fullName>
    </submittedName>
</protein>
<keyword evidence="2" id="KW-0238">DNA-binding</keyword>
<dbReference type="KEGG" id="sphe:GFH32_11960"/>
<name>A0A5Q0QCQ5_9SPHI</name>
<dbReference type="GO" id="GO:0043565">
    <property type="term" value="F:sequence-specific DNA binding"/>
    <property type="evidence" value="ECO:0007669"/>
    <property type="project" value="InterPro"/>
</dbReference>
<evidence type="ECO:0000313" key="6">
    <source>
        <dbReference type="Proteomes" id="UP000326921"/>
    </source>
</evidence>
<dbReference type="AlphaFoldDB" id="A0A5Q0QCQ5"/>
<dbReference type="PANTHER" id="PTHR47893">
    <property type="entry name" value="REGULATORY PROTEIN PCHR"/>
    <property type="match status" value="1"/>
</dbReference>
<evidence type="ECO:0000256" key="1">
    <source>
        <dbReference type="ARBA" id="ARBA00023015"/>
    </source>
</evidence>
<dbReference type="Gene3D" id="1.10.10.60">
    <property type="entry name" value="Homeodomain-like"/>
    <property type="match status" value="1"/>
</dbReference>
<organism evidence="5 6">
    <name type="scientific">Sphingobacterium zhuxiongii</name>
    <dbReference type="NCBI Taxonomy" id="2662364"/>
    <lineage>
        <taxon>Bacteria</taxon>
        <taxon>Pseudomonadati</taxon>
        <taxon>Bacteroidota</taxon>
        <taxon>Sphingobacteriia</taxon>
        <taxon>Sphingobacteriales</taxon>
        <taxon>Sphingobacteriaceae</taxon>
        <taxon>Sphingobacterium</taxon>
    </lineage>
</organism>
<evidence type="ECO:0000256" key="2">
    <source>
        <dbReference type="ARBA" id="ARBA00023125"/>
    </source>
</evidence>
<dbReference type="InterPro" id="IPR018062">
    <property type="entry name" value="HTH_AraC-typ_CS"/>
</dbReference>
<evidence type="ECO:0000259" key="4">
    <source>
        <dbReference type="PROSITE" id="PS01124"/>
    </source>
</evidence>
<reference evidence="5 6" key="1">
    <citation type="submission" date="2019-10" db="EMBL/GenBank/DDBJ databases">
        <authorList>
            <person name="Dong K."/>
        </authorList>
    </citation>
    <scope>NUCLEOTIDE SEQUENCE [LARGE SCALE GENOMIC DNA]</scope>
    <source>
        <strain evidence="6">dk4302</strain>
    </source>
</reference>
<keyword evidence="1" id="KW-0805">Transcription regulation</keyword>
<dbReference type="InterPro" id="IPR053142">
    <property type="entry name" value="PchR_regulatory_protein"/>
</dbReference>
<dbReference type="PROSITE" id="PS01124">
    <property type="entry name" value="HTH_ARAC_FAMILY_2"/>
    <property type="match status" value="1"/>
</dbReference>
<sequence length="320" mass="37572">MIVRSKILELDKCLFEQEVLDIYIPENPVVECRTAIDNDHVHMENFQLATSGMFILQAKMNFSKPVHFQTEIEGDAVMSQFIFYGPCSKVNPREVSRHNIRFIPSFNSTLEIQHGIDYHFFIAVLSKEYFLSLVKRDSLLLQEFIEQLNLGHQTSYMQKDCTATFEMQQTIVELVESKKIGEIRRLHLESCILALLMYQFEQYLEFRSDSGLSFSNEDILRLEQARIILENRIANPPTQRELASELLTSESKLRKDFRRYYSITINNYLMQVRMKKAKSYLLDERLPIYEVAALTGYSHQNNFTNAFKRYYGVPPIELKN</sequence>
<gene>
    <name evidence="5" type="ORF">GFH32_11960</name>
</gene>
<dbReference type="RefSeq" id="WP_153511831.1">
    <property type="nucleotide sequence ID" value="NZ_CP045652.1"/>
</dbReference>
<keyword evidence="3" id="KW-0804">Transcription</keyword>
<dbReference type="Pfam" id="PF12833">
    <property type="entry name" value="HTH_18"/>
    <property type="match status" value="1"/>
</dbReference>
<dbReference type="SUPFAM" id="SSF46689">
    <property type="entry name" value="Homeodomain-like"/>
    <property type="match status" value="1"/>
</dbReference>
<dbReference type="PROSITE" id="PS00041">
    <property type="entry name" value="HTH_ARAC_FAMILY_1"/>
    <property type="match status" value="1"/>
</dbReference>
<dbReference type="SMART" id="SM00342">
    <property type="entry name" value="HTH_ARAC"/>
    <property type="match status" value="1"/>
</dbReference>
<dbReference type="Proteomes" id="UP000326921">
    <property type="component" value="Chromosome"/>
</dbReference>
<evidence type="ECO:0000313" key="5">
    <source>
        <dbReference type="EMBL" id="QGA26989.1"/>
    </source>
</evidence>
<dbReference type="InterPro" id="IPR018060">
    <property type="entry name" value="HTH_AraC"/>
</dbReference>
<dbReference type="InterPro" id="IPR020449">
    <property type="entry name" value="Tscrpt_reg_AraC-type_HTH"/>
</dbReference>
<dbReference type="EMBL" id="CP045652">
    <property type="protein sequence ID" value="QGA26989.1"/>
    <property type="molecule type" value="Genomic_DNA"/>
</dbReference>
<dbReference type="PRINTS" id="PR00032">
    <property type="entry name" value="HTHARAC"/>
</dbReference>
<dbReference type="GO" id="GO:0003700">
    <property type="term" value="F:DNA-binding transcription factor activity"/>
    <property type="evidence" value="ECO:0007669"/>
    <property type="project" value="InterPro"/>
</dbReference>
<evidence type="ECO:0000256" key="3">
    <source>
        <dbReference type="ARBA" id="ARBA00023163"/>
    </source>
</evidence>
<keyword evidence="6" id="KW-1185">Reference proteome</keyword>
<dbReference type="PANTHER" id="PTHR47893:SF1">
    <property type="entry name" value="REGULATORY PROTEIN PCHR"/>
    <property type="match status" value="1"/>
</dbReference>
<feature type="domain" description="HTH araC/xylS-type" evidence="4">
    <location>
        <begin position="223"/>
        <end position="320"/>
    </location>
</feature>